<accession>A0A494WBJ3</accession>
<dbReference type="Proteomes" id="UP000279959">
    <property type="component" value="Plasmid pSAMIE_5"/>
</dbReference>
<organism evidence="1 2">
    <name type="scientific">Sphingobium amiense</name>
    <dbReference type="NCBI Taxonomy" id="135719"/>
    <lineage>
        <taxon>Bacteria</taxon>
        <taxon>Pseudomonadati</taxon>
        <taxon>Pseudomonadota</taxon>
        <taxon>Alphaproteobacteria</taxon>
        <taxon>Sphingomonadales</taxon>
        <taxon>Sphingomonadaceae</taxon>
        <taxon>Sphingobium</taxon>
    </lineage>
</organism>
<dbReference type="EMBL" id="AP018668">
    <property type="protein sequence ID" value="BBE00549.1"/>
    <property type="molecule type" value="Genomic_DNA"/>
</dbReference>
<geneLocation type="plasmid" evidence="2">
    <name>psamie_5 dna</name>
</geneLocation>
<evidence type="ECO:0000313" key="1">
    <source>
        <dbReference type="EMBL" id="BBE00549.1"/>
    </source>
</evidence>
<dbReference type="AlphaFoldDB" id="A0A494WBJ3"/>
<dbReference type="RefSeq" id="WP_066703209.1">
    <property type="nucleotide sequence ID" value="NZ_AP018668.1"/>
</dbReference>
<gene>
    <name evidence="1" type="ORF">SAMIE_5000260</name>
</gene>
<reference evidence="1 2" key="1">
    <citation type="submission" date="2018-05" db="EMBL/GenBank/DDBJ databases">
        <title>Complete Genome Sequence of the Nonylphenol-Degrading Bacterium Sphingobium amiense DSM 16289T.</title>
        <authorList>
            <person name="Ootsuka M."/>
            <person name="Nishizawa T."/>
            <person name="Ohta H."/>
        </authorList>
    </citation>
    <scope>NUCLEOTIDE SEQUENCE [LARGE SCALE GENOMIC DNA]</scope>
    <source>
        <strain evidence="1 2">DSM 16289</strain>
        <plasmid evidence="2">psamie_5 dna</plasmid>
    </source>
</reference>
<proteinExistence type="predicted"/>
<name>A0A494WBJ3_9SPHN</name>
<dbReference type="KEGG" id="sami:SAMIE_5000260"/>
<protein>
    <submittedName>
        <fullName evidence="1">CopG family transcriptional regulator</fullName>
    </submittedName>
</protein>
<keyword evidence="2" id="KW-1185">Reference proteome</keyword>
<keyword evidence="1" id="KW-0614">Plasmid</keyword>
<sequence>MSEEQDDGAFADNYAERSQAKALREQARAGGLRFEAYLPPDMADWLLERVERGGFVDPSEAVFAIVQNYIEMEPHRDLRDELLCRMLESSFEDVKAGRVHDAEEVFDEILRKIAEPRPEAARWEKIQR</sequence>
<evidence type="ECO:0000313" key="2">
    <source>
        <dbReference type="Proteomes" id="UP000279959"/>
    </source>
</evidence>